<proteinExistence type="inferred from homology"/>
<evidence type="ECO:0000313" key="6">
    <source>
        <dbReference type="EMBL" id="SCZ80345.1"/>
    </source>
</evidence>
<dbReference type="InterPro" id="IPR036477">
    <property type="entry name" value="Formyl_transf_N_sf"/>
</dbReference>
<accession>A0A1G5S1S8</accession>
<dbReference type="UniPathway" id="UPA00074">
    <property type="reaction ID" value="UER00126"/>
</dbReference>
<gene>
    <name evidence="4" type="primary">purN</name>
    <name evidence="6" type="ORF">SAMN02910350_02259</name>
</gene>
<evidence type="ECO:0000256" key="3">
    <source>
        <dbReference type="ARBA" id="ARBA00022755"/>
    </source>
</evidence>
<name>A0A1G5S1S8_PSEXY</name>
<comment type="catalytic activity">
    <reaction evidence="4">
        <text>N(1)-(5-phospho-beta-D-ribosyl)glycinamide + (6R)-10-formyltetrahydrofolate = N(2)-formyl-N(1)-(5-phospho-beta-D-ribosyl)glycinamide + (6S)-5,6,7,8-tetrahydrofolate + H(+)</text>
        <dbReference type="Rhea" id="RHEA:15053"/>
        <dbReference type="ChEBI" id="CHEBI:15378"/>
        <dbReference type="ChEBI" id="CHEBI:57453"/>
        <dbReference type="ChEBI" id="CHEBI:143788"/>
        <dbReference type="ChEBI" id="CHEBI:147286"/>
        <dbReference type="ChEBI" id="CHEBI:195366"/>
        <dbReference type="EC" id="2.1.2.2"/>
    </reaction>
</comment>
<comment type="caution">
    <text evidence="4">Lacks conserved residue(s) required for the propagation of feature annotation.</text>
</comment>
<dbReference type="PANTHER" id="PTHR43369:SF2">
    <property type="entry name" value="PHOSPHORIBOSYLGLYCINAMIDE FORMYLTRANSFERASE"/>
    <property type="match status" value="1"/>
</dbReference>
<dbReference type="InterPro" id="IPR002376">
    <property type="entry name" value="Formyl_transf_N"/>
</dbReference>
<dbReference type="SUPFAM" id="SSF53328">
    <property type="entry name" value="Formyltransferase"/>
    <property type="match status" value="1"/>
</dbReference>
<feature type="binding site" evidence="4">
    <location>
        <begin position="11"/>
        <end position="13"/>
    </location>
    <ligand>
        <name>N(1)-(5-phospho-beta-D-ribosyl)glycinamide</name>
        <dbReference type="ChEBI" id="CHEBI:143788"/>
    </ligand>
</feature>
<evidence type="ECO:0000313" key="7">
    <source>
        <dbReference type="Proteomes" id="UP000199428"/>
    </source>
</evidence>
<dbReference type="GO" id="GO:0004644">
    <property type="term" value="F:phosphoribosylglycinamide formyltransferase activity"/>
    <property type="evidence" value="ECO:0007669"/>
    <property type="project" value="UniProtKB-UniRule"/>
</dbReference>
<feature type="site" description="Raises pKa of active site His" evidence="4">
    <location>
        <position position="150"/>
    </location>
</feature>
<keyword evidence="2 4" id="KW-0808">Transferase</keyword>
<dbReference type="NCBIfam" id="TIGR00639">
    <property type="entry name" value="PurN"/>
    <property type="match status" value="1"/>
</dbReference>
<dbReference type="RefSeq" id="WP_090163499.1">
    <property type="nucleotide sequence ID" value="NZ_FMWK01000013.1"/>
</dbReference>
<dbReference type="Gene3D" id="3.40.50.170">
    <property type="entry name" value="Formyl transferase, N-terminal domain"/>
    <property type="match status" value="1"/>
</dbReference>
<dbReference type="GO" id="GO:0005829">
    <property type="term" value="C:cytosol"/>
    <property type="evidence" value="ECO:0007669"/>
    <property type="project" value="TreeGrafter"/>
</dbReference>
<comment type="function">
    <text evidence="4">Catalyzes the transfer of a formyl group from 10-formyltetrahydrofolate to 5-phospho-ribosyl-glycinamide (GAR), producing 5-phospho-ribosyl-N-formylglycinamide (FGAR) and tetrahydrofolate.</text>
</comment>
<dbReference type="EMBL" id="FMWK01000013">
    <property type="protein sequence ID" value="SCZ80345.1"/>
    <property type="molecule type" value="Genomic_DNA"/>
</dbReference>
<sequence length="208" mass="22632">MRIAVCVSGGGTNLQAIIDKIESGEIHNTEIAVVISNNKNAYALERAAKAGIEGVCVCPKDFTSRDEFNKAFLEKLDSYNVDLVVLAGFLVVIPPEMIRKYEYKIINIHPSLIPSFCGTGYYGLKVHEGALARGVKVTGATCHFVDEGTDTGPIILQKAVEVLEGDTPEVLQRRVMEQAEWVIMPRAIDLIARGCVSVVDGKVQIKGE</sequence>
<dbReference type="GO" id="GO:0006189">
    <property type="term" value="P:'de novo' IMP biosynthetic process"/>
    <property type="evidence" value="ECO:0007669"/>
    <property type="project" value="UniProtKB-UniRule"/>
</dbReference>
<comment type="pathway">
    <text evidence="1 4">Purine metabolism; IMP biosynthesis via de novo pathway; N(2)-formyl-N(1)-(5-phospho-D-ribosyl)glycinamide from N(1)-(5-phospho-D-ribosyl)glycinamide (10-formyl THF route): step 1/1.</text>
</comment>
<dbReference type="AlphaFoldDB" id="A0A1G5S1S8"/>
<dbReference type="InterPro" id="IPR004607">
    <property type="entry name" value="GART"/>
</dbReference>
<dbReference type="PANTHER" id="PTHR43369">
    <property type="entry name" value="PHOSPHORIBOSYLGLYCINAMIDE FORMYLTRANSFERASE"/>
    <property type="match status" value="1"/>
</dbReference>
<reference evidence="6 7" key="1">
    <citation type="submission" date="2016-10" db="EMBL/GenBank/DDBJ databases">
        <authorList>
            <person name="de Groot N.N."/>
        </authorList>
    </citation>
    <scope>NUCLEOTIDE SEQUENCE [LARGE SCALE GENOMIC DNA]</scope>
    <source>
        <strain evidence="6 7">DSM 10317</strain>
    </source>
</reference>
<evidence type="ECO:0000256" key="1">
    <source>
        <dbReference type="ARBA" id="ARBA00005054"/>
    </source>
</evidence>
<dbReference type="Proteomes" id="UP000199428">
    <property type="component" value="Unassembled WGS sequence"/>
</dbReference>
<organism evidence="6 7">
    <name type="scientific">Pseudobutyrivibrio xylanivorans</name>
    <dbReference type="NCBI Taxonomy" id="185007"/>
    <lineage>
        <taxon>Bacteria</taxon>
        <taxon>Bacillati</taxon>
        <taxon>Bacillota</taxon>
        <taxon>Clostridia</taxon>
        <taxon>Lachnospirales</taxon>
        <taxon>Lachnospiraceae</taxon>
        <taxon>Pseudobutyrivibrio</taxon>
    </lineage>
</organism>
<evidence type="ECO:0000259" key="5">
    <source>
        <dbReference type="Pfam" id="PF00551"/>
    </source>
</evidence>
<feature type="active site" description="Proton donor" evidence="4">
    <location>
        <position position="109"/>
    </location>
</feature>
<evidence type="ECO:0000256" key="2">
    <source>
        <dbReference type="ARBA" id="ARBA00022679"/>
    </source>
</evidence>
<comment type="similarity">
    <text evidence="4">Belongs to the GART family.</text>
</comment>
<dbReference type="CDD" id="cd08645">
    <property type="entry name" value="FMT_core_GART"/>
    <property type="match status" value="1"/>
</dbReference>
<evidence type="ECO:0000256" key="4">
    <source>
        <dbReference type="HAMAP-Rule" id="MF_01930"/>
    </source>
</evidence>
<feature type="domain" description="Formyl transferase N-terminal" evidence="5">
    <location>
        <begin position="1"/>
        <end position="186"/>
    </location>
</feature>
<feature type="binding site" evidence="4">
    <location>
        <position position="107"/>
    </location>
    <ligand>
        <name>(6R)-10-formyltetrahydrofolate</name>
        <dbReference type="ChEBI" id="CHEBI:195366"/>
    </ligand>
</feature>
<dbReference type="EC" id="2.1.2.2" evidence="4"/>
<keyword evidence="3 4" id="KW-0658">Purine biosynthesis</keyword>
<protein>
    <recommendedName>
        <fullName evidence="4">Phosphoribosylglycinamide formyltransferase</fullName>
        <ecNumber evidence="4">2.1.2.2</ecNumber>
    </recommendedName>
    <alternativeName>
        <fullName evidence="4">5'-phosphoribosylglycinamide transformylase</fullName>
    </alternativeName>
    <alternativeName>
        <fullName evidence="4">GAR transformylase</fullName>
        <shortName evidence="4">GART</shortName>
    </alternativeName>
</protein>
<feature type="binding site" evidence="4">
    <location>
        <position position="65"/>
    </location>
    <ligand>
        <name>(6R)-10-formyltetrahydrofolate</name>
        <dbReference type="ChEBI" id="CHEBI:195366"/>
    </ligand>
</feature>
<dbReference type="HAMAP" id="MF_01930">
    <property type="entry name" value="PurN"/>
    <property type="match status" value="1"/>
</dbReference>
<dbReference type="Pfam" id="PF00551">
    <property type="entry name" value="Formyl_trans_N"/>
    <property type="match status" value="1"/>
</dbReference>